<dbReference type="PANTHER" id="PTHR15140:SF37">
    <property type="entry name" value="UBIQUITIN-LIKE DOMAIN-CONTAINING PROTEIN"/>
    <property type="match status" value="1"/>
</dbReference>
<comment type="caution">
    <text evidence="1">The sequence shown here is derived from an EMBL/GenBank/DDBJ whole genome shotgun (WGS) entry which is preliminary data.</text>
</comment>
<dbReference type="SUPFAM" id="SSF52047">
    <property type="entry name" value="RNI-like"/>
    <property type="match status" value="1"/>
</dbReference>
<dbReference type="EMBL" id="JACGWJ010000003">
    <property type="protein sequence ID" value="KAL0429568.1"/>
    <property type="molecule type" value="Genomic_DNA"/>
</dbReference>
<dbReference type="Gene3D" id="3.80.10.10">
    <property type="entry name" value="Ribonuclease Inhibitor"/>
    <property type="match status" value="1"/>
</dbReference>
<name>A0AAW2VK25_SESRA</name>
<reference evidence="1" key="1">
    <citation type="submission" date="2020-06" db="EMBL/GenBank/DDBJ databases">
        <authorList>
            <person name="Li T."/>
            <person name="Hu X."/>
            <person name="Zhang T."/>
            <person name="Song X."/>
            <person name="Zhang H."/>
            <person name="Dai N."/>
            <person name="Sheng W."/>
            <person name="Hou X."/>
            <person name="Wei L."/>
        </authorList>
    </citation>
    <scope>NUCLEOTIDE SEQUENCE</scope>
    <source>
        <strain evidence="1">G02</strain>
        <tissue evidence="1">Leaf</tissue>
    </source>
</reference>
<reference evidence="1" key="2">
    <citation type="journal article" date="2024" name="Plant">
        <title>Genomic evolution and insights into agronomic trait innovations of Sesamum species.</title>
        <authorList>
            <person name="Miao H."/>
            <person name="Wang L."/>
            <person name="Qu L."/>
            <person name="Liu H."/>
            <person name="Sun Y."/>
            <person name="Le M."/>
            <person name="Wang Q."/>
            <person name="Wei S."/>
            <person name="Zheng Y."/>
            <person name="Lin W."/>
            <person name="Duan Y."/>
            <person name="Cao H."/>
            <person name="Xiong S."/>
            <person name="Wang X."/>
            <person name="Wei L."/>
            <person name="Li C."/>
            <person name="Ma Q."/>
            <person name="Ju M."/>
            <person name="Zhao R."/>
            <person name="Li G."/>
            <person name="Mu C."/>
            <person name="Tian Q."/>
            <person name="Mei H."/>
            <person name="Zhang T."/>
            <person name="Gao T."/>
            <person name="Zhang H."/>
        </authorList>
    </citation>
    <scope>NUCLEOTIDE SEQUENCE</scope>
    <source>
        <strain evidence="1">G02</strain>
    </source>
</reference>
<dbReference type="InterPro" id="IPR032675">
    <property type="entry name" value="LRR_dom_sf"/>
</dbReference>
<dbReference type="PANTHER" id="PTHR15140">
    <property type="entry name" value="TUBULIN-SPECIFIC CHAPERONE E"/>
    <property type="match status" value="1"/>
</dbReference>
<proteinExistence type="predicted"/>
<sequence>MPQLRHICFTECALPDLPSGQIVGAVSFSQGRLETLSVVRDFMFTEENCRRVENLHKLEILKCLFGGHDYLMFLPSSSNIAPPMLTFSPNLKKLTLSGCRLPWEDTTHIDTLPKLEVLKLHRNAFSDWRADETHFPSLQHLILKICSLKEIPSGIGEIPTLELIQLDDCYISTVTSAIHLKEEQQSLGNDGLKLCINYSTVTESTKKLIHRA</sequence>
<dbReference type="AlphaFoldDB" id="A0AAW2VK25"/>
<gene>
    <name evidence="1" type="ORF">Sradi_0582800</name>
</gene>
<evidence type="ECO:0000313" key="1">
    <source>
        <dbReference type="EMBL" id="KAL0429568.1"/>
    </source>
</evidence>
<accession>A0AAW2VK25</accession>
<organism evidence="1">
    <name type="scientific">Sesamum radiatum</name>
    <name type="common">Black benniseed</name>
    <dbReference type="NCBI Taxonomy" id="300843"/>
    <lineage>
        <taxon>Eukaryota</taxon>
        <taxon>Viridiplantae</taxon>
        <taxon>Streptophyta</taxon>
        <taxon>Embryophyta</taxon>
        <taxon>Tracheophyta</taxon>
        <taxon>Spermatophyta</taxon>
        <taxon>Magnoliopsida</taxon>
        <taxon>eudicotyledons</taxon>
        <taxon>Gunneridae</taxon>
        <taxon>Pentapetalae</taxon>
        <taxon>asterids</taxon>
        <taxon>lamiids</taxon>
        <taxon>Lamiales</taxon>
        <taxon>Pedaliaceae</taxon>
        <taxon>Sesamum</taxon>
    </lineage>
</organism>
<protein>
    <submittedName>
        <fullName evidence="1">Uncharacterized protein</fullName>
    </submittedName>
</protein>